<gene>
    <name evidence="1" type="ORF">LK3_16</name>
</gene>
<sequence length="151" mass="16521">MSLPTFDTARDEILGLFKASWDAETPAVNGGVVPRVEWQGVDAQTPPPVGAPWARVTVRHSNTPVHTLAPAGSRRFTRTGLVTVQVFTPTIDGGGLSLAEKLATIARNAYEGRGTASGIWFRNARIQEIGLDPAGWYQMNVLVEFQYDERR</sequence>
<proteinExistence type="predicted"/>
<name>A0A2D0W916_9CAUD</name>
<reference evidence="1" key="1">
    <citation type="submission" date="2016-10" db="EMBL/GenBank/DDBJ databases">
        <title>vB_BbrS_LK3 siphovirus of Bordetella bronchiseptica: our friend or foe?</title>
        <authorList>
            <person name="Petrovic A."/>
            <person name="Doffkay Z."/>
            <person name="Rakhely G."/>
            <person name="Knezevic P."/>
        </authorList>
    </citation>
    <scope>NUCLEOTIDE SEQUENCE [LARGE SCALE GENOMIC DNA]</scope>
</reference>
<organism evidence="1">
    <name type="scientific">Bordetella phage LK3</name>
    <dbReference type="NCBI Taxonomy" id="1926943"/>
    <lineage>
        <taxon>Viruses</taxon>
        <taxon>Duplodnaviria</taxon>
        <taxon>Heunggongvirae</taxon>
        <taxon>Uroviricota</taxon>
        <taxon>Caudoviricetes</taxon>
        <taxon>Mesyanzhinovviridae</taxon>
        <taxon>Rabinowitzvirinae</taxon>
        <taxon>Vojvodinavirus</taxon>
        <taxon>Vojvodinavirus CN1</taxon>
        <taxon>Bordetella virus CN1</taxon>
    </lineage>
</organism>
<accession>A0A2D0W916</accession>
<evidence type="ECO:0000313" key="1">
    <source>
        <dbReference type="EMBL" id="APL99126.1"/>
    </source>
</evidence>
<dbReference type="EMBL" id="KX961385">
    <property type="protein sequence ID" value="APL99126.1"/>
    <property type="molecule type" value="Genomic_DNA"/>
</dbReference>
<dbReference type="Proteomes" id="UP000241389">
    <property type="component" value="Segment"/>
</dbReference>
<protein>
    <submittedName>
        <fullName evidence="1">Putative structural protein</fullName>
    </submittedName>
</protein>
<dbReference type="Gene3D" id="3.30.2000.20">
    <property type="match status" value="1"/>
</dbReference>